<comment type="caution">
    <text evidence="2">The sequence shown here is derived from an EMBL/GenBank/DDBJ whole genome shotgun (WGS) entry which is preliminary data.</text>
</comment>
<organism evidence="2 3">
    <name type="scientific">Colletotrichum spaethianum</name>
    <dbReference type="NCBI Taxonomy" id="700344"/>
    <lineage>
        <taxon>Eukaryota</taxon>
        <taxon>Fungi</taxon>
        <taxon>Dikarya</taxon>
        <taxon>Ascomycota</taxon>
        <taxon>Pezizomycotina</taxon>
        <taxon>Sordariomycetes</taxon>
        <taxon>Hypocreomycetidae</taxon>
        <taxon>Glomerellales</taxon>
        <taxon>Glomerellaceae</taxon>
        <taxon>Colletotrichum</taxon>
        <taxon>Colletotrichum spaethianum species complex</taxon>
    </lineage>
</organism>
<name>A0AA37LG78_9PEZI</name>
<reference evidence="2 3" key="1">
    <citation type="submission" date="2022-03" db="EMBL/GenBank/DDBJ databases">
        <title>Genome data of Colletotrichum spp.</title>
        <authorList>
            <person name="Utami Y.D."/>
            <person name="Hiruma K."/>
        </authorList>
    </citation>
    <scope>NUCLEOTIDE SEQUENCE [LARGE SCALE GENOMIC DNA]</scope>
    <source>
        <strain evidence="2 3">MAFF 239500</strain>
    </source>
</reference>
<keyword evidence="1" id="KW-0732">Signal</keyword>
<accession>A0AA37LG78</accession>
<evidence type="ECO:0000313" key="3">
    <source>
        <dbReference type="Proteomes" id="UP001055115"/>
    </source>
</evidence>
<dbReference type="AlphaFoldDB" id="A0AA37LG78"/>
<sequence>MRFSTFLAGFMAVCAVSAIPTSIFLPVGNLPSQPTTSTLVLKDLDTLNTAITDLGTAVQNIINFKKTNIGNGVTLLTAVLEKTIAYQIATQTARLNAQGIAGTFSLDDSVAVINQLKNVIYPILKIATDLLNTAKTVGALGTNTSIAGSPVNILSPLGLTNYLELIKTDTAGFTTALLSYIDPTLQPNATAVTNNMNNLLNVTYDFYTT</sequence>
<feature type="signal peptide" evidence="1">
    <location>
        <begin position="1"/>
        <end position="18"/>
    </location>
</feature>
<dbReference type="EMBL" id="BQXU01000007">
    <property type="protein sequence ID" value="GKT43557.1"/>
    <property type="molecule type" value="Genomic_DNA"/>
</dbReference>
<evidence type="ECO:0000256" key="1">
    <source>
        <dbReference type="SAM" id="SignalP"/>
    </source>
</evidence>
<evidence type="ECO:0008006" key="4">
    <source>
        <dbReference type="Google" id="ProtNLM"/>
    </source>
</evidence>
<evidence type="ECO:0000313" key="2">
    <source>
        <dbReference type="EMBL" id="GKT43557.1"/>
    </source>
</evidence>
<proteinExistence type="predicted"/>
<dbReference type="Proteomes" id="UP001055115">
    <property type="component" value="Unassembled WGS sequence"/>
</dbReference>
<dbReference type="GeneID" id="73324540"/>
<dbReference type="RefSeq" id="XP_049125907.1">
    <property type="nucleotide sequence ID" value="XM_049269950.1"/>
</dbReference>
<protein>
    <recommendedName>
        <fullName evidence="4">Cell wall galactomannoprotein</fullName>
    </recommendedName>
</protein>
<feature type="chain" id="PRO_5041260969" description="Cell wall galactomannoprotein" evidence="1">
    <location>
        <begin position="19"/>
        <end position="209"/>
    </location>
</feature>
<gene>
    <name evidence="2" type="ORF">ColSpa_03738</name>
</gene>
<keyword evidence="3" id="KW-1185">Reference proteome</keyword>